<dbReference type="EMBL" id="MN961671">
    <property type="protein sequence ID" value="QIZ23227.1"/>
    <property type="molecule type" value="Genomic_DNA"/>
</dbReference>
<dbReference type="AlphaFoldDB" id="A0A6H1Q969"/>
<protein>
    <submittedName>
        <fullName evidence="2">Uncharacterized protein</fullName>
    </submittedName>
</protein>
<proteinExistence type="predicted"/>
<accession>A0A6H1Q969</accession>
<keyword evidence="2" id="KW-0614">Plasmid</keyword>
<geneLocation type="plasmid" evidence="1">
    <name>p201330-IMP</name>
</geneLocation>
<sequence length="86" mass="9388">MQIITDENINRLIARLDNCSVLVDAADKVVSPEVFGRIKAQTLAYAGFMSDLAGGRLPRFSNSTIQGASLVEEFCLLIETELGNQK</sequence>
<organism evidence="2">
    <name type="scientific">Pseudomonas aeruginosa</name>
    <dbReference type="NCBI Taxonomy" id="287"/>
    <lineage>
        <taxon>Bacteria</taxon>
        <taxon>Pseudomonadati</taxon>
        <taxon>Pseudomonadota</taxon>
        <taxon>Gammaproteobacteria</taxon>
        <taxon>Pseudomonadales</taxon>
        <taxon>Pseudomonadaceae</taxon>
        <taxon>Pseudomonas</taxon>
    </lineage>
</organism>
<reference evidence="2" key="1">
    <citation type="submission" date="2020-01" db="EMBL/GenBank/DDBJ databases">
        <authorList>
            <person name="Zhou D."/>
        </authorList>
    </citation>
    <scope>NUCLEOTIDE SEQUENCE</scope>
    <source>
        <strain evidence="1">201330</strain>
        <strain evidence="2">PA15W</strain>
        <plasmid evidence="1">p201330-IMP</plasmid>
        <plasmid evidence="2">pPA15W-NR</plasmid>
    </source>
</reference>
<dbReference type="RefSeq" id="WP_009681564.1">
    <property type="nucleotide sequence ID" value="NZ_CAADOK010000151.1"/>
</dbReference>
<dbReference type="EMBL" id="MN961672">
    <property type="protein sequence ID" value="QIZ23410.1"/>
    <property type="molecule type" value="Genomic_DNA"/>
</dbReference>
<geneLocation type="plasmid" evidence="2">
    <name>pPA15W-NR</name>
</geneLocation>
<name>A0A6H1Q969_PSEAI</name>
<dbReference type="GeneID" id="97170800"/>
<evidence type="ECO:0000313" key="2">
    <source>
        <dbReference type="EMBL" id="QIZ23410.1"/>
    </source>
</evidence>
<evidence type="ECO:0000313" key="1">
    <source>
        <dbReference type="EMBL" id="QIZ23227.1"/>
    </source>
</evidence>